<dbReference type="PANTHER" id="PTHR30055">
    <property type="entry name" value="HTH-TYPE TRANSCRIPTIONAL REGULATOR RUTR"/>
    <property type="match status" value="1"/>
</dbReference>
<gene>
    <name evidence="7" type="ORF">DCK97_22305</name>
</gene>
<dbReference type="InterPro" id="IPR001647">
    <property type="entry name" value="HTH_TetR"/>
</dbReference>
<feature type="domain" description="HTH tetR-type" evidence="6">
    <location>
        <begin position="86"/>
        <end position="146"/>
    </location>
</feature>
<feature type="DNA-binding region" description="H-T-H motif" evidence="5">
    <location>
        <begin position="109"/>
        <end position="128"/>
    </location>
</feature>
<dbReference type="Gene3D" id="1.10.357.10">
    <property type="entry name" value="Tetracycline Repressor, domain 2"/>
    <property type="match status" value="1"/>
</dbReference>
<evidence type="ECO:0000259" key="6">
    <source>
        <dbReference type="PROSITE" id="PS50977"/>
    </source>
</evidence>
<evidence type="ECO:0000256" key="1">
    <source>
        <dbReference type="ARBA" id="ARBA00022491"/>
    </source>
</evidence>
<dbReference type="InterPro" id="IPR036271">
    <property type="entry name" value="Tet_transcr_reg_TetR-rel_C_sf"/>
</dbReference>
<dbReference type="GO" id="GO:0000976">
    <property type="term" value="F:transcription cis-regulatory region binding"/>
    <property type="evidence" value="ECO:0007669"/>
    <property type="project" value="TreeGrafter"/>
</dbReference>
<reference evidence="7 8" key="1">
    <citation type="journal article" date="2018" name="Nat. Biotechnol.">
        <title>A standardized bacterial taxonomy based on genome phylogeny substantially revises the tree of life.</title>
        <authorList>
            <person name="Parks D.H."/>
            <person name="Chuvochina M."/>
            <person name="Waite D.W."/>
            <person name="Rinke C."/>
            <person name="Skarshewski A."/>
            <person name="Chaumeil P.A."/>
            <person name="Hugenholtz P."/>
        </authorList>
    </citation>
    <scope>NUCLEOTIDE SEQUENCE [LARGE SCALE GENOMIC DNA]</scope>
    <source>
        <strain evidence="7">UBA8739</strain>
    </source>
</reference>
<evidence type="ECO:0000256" key="5">
    <source>
        <dbReference type="PROSITE-ProRule" id="PRU00335"/>
    </source>
</evidence>
<dbReference type="Gene3D" id="1.10.10.60">
    <property type="entry name" value="Homeodomain-like"/>
    <property type="match status" value="1"/>
</dbReference>
<dbReference type="SUPFAM" id="SSF48498">
    <property type="entry name" value="Tetracyclin repressor-like, C-terminal domain"/>
    <property type="match status" value="1"/>
</dbReference>
<dbReference type="PRINTS" id="PR00455">
    <property type="entry name" value="HTHTETR"/>
</dbReference>
<evidence type="ECO:0000256" key="4">
    <source>
        <dbReference type="ARBA" id="ARBA00023163"/>
    </source>
</evidence>
<keyword evidence="2" id="KW-0805">Transcription regulation</keyword>
<keyword evidence="3 5" id="KW-0238">DNA-binding</keyword>
<dbReference type="SUPFAM" id="SSF46689">
    <property type="entry name" value="Homeodomain-like"/>
    <property type="match status" value="1"/>
</dbReference>
<evidence type="ECO:0000256" key="3">
    <source>
        <dbReference type="ARBA" id="ARBA00023125"/>
    </source>
</evidence>
<dbReference type="AlphaFoldDB" id="A0A3B9IQJ5"/>
<dbReference type="InterPro" id="IPR009057">
    <property type="entry name" value="Homeodomain-like_sf"/>
</dbReference>
<dbReference type="Proteomes" id="UP000257706">
    <property type="component" value="Unassembled WGS sequence"/>
</dbReference>
<name>A0A3B9IQJ5_9PROT</name>
<protein>
    <submittedName>
        <fullName evidence="7">TetR/AcrR family transcriptional regulator</fullName>
    </submittedName>
</protein>
<proteinExistence type="predicted"/>
<keyword evidence="1" id="KW-0678">Repressor</keyword>
<dbReference type="Pfam" id="PF00440">
    <property type="entry name" value="TetR_N"/>
    <property type="match status" value="1"/>
</dbReference>
<dbReference type="Pfam" id="PF17932">
    <property type="entry name" value="TetR_C_24"/>
    <property type="match status" value="1"/>
</dbReference>
<dbReference type="PANTHER" id="PTHR30055:SF175">
    <property type="entry name" value="HTH-TYPE TRANSCRIPTIONAL REPRESSOR KSTR2"/>
    <property type="match status" value="1"/>
</dbReference>
<evidence type="ECO:0000256" key="2">
    <source>
        <dbReference type="ARBA" id="ARBA00023015"/>
    </source>
</evidence>
<organism evidence="7 8">
    <name type="scientific">Tistrella mobilis</name>
    <dbReference type="NCBI Taxonomy" id="171437"/>
    <lineage>
        <taxon>Bacteria</taxon>
        <taxon>Pseudomonadati</taxon>
        <taxon>Pseudomonadota</taxon>
        <taxon>Alphaproteobacteria</taxon>
        <taxon>Geminicoccales</taxon>
        <taxon>Geminicoccaceae</taxon>
        <taxon>Tistrella</taxon>
    </lineage>
</organism>
<evidence type="ECO:0000313" key="7">
    <source>
        <dbReference type="EMBL" id="HAE50152.1"/>
    </source>
</evidence>
<dbReference type="PROSITE" id="PS50977">
    <property type="entry name" value="HTH_TETR_2"/>
    <property type="match status" value="1"/>
</dbReference>
<accession>A0A3B9IQJ5</accession>
<dbReference type="InterPro" id="IPR050109">
    <property type="entry name" value="HTH-type_TetR-like_transc_reg"/>
</dbReference>
<dbReference type="EMBL" id="DMAI01000361">
    <property type="protein sequence ID" value="HAE50152.1"/>
    <property type="molecule type" value="Genomic_DNA"/>
</dbReference>
<comment type="caution">
    <text evidence="7">The sequence shown here is derived from an EMBL/GenBank/DDBJ whole genome shotgun (WGS) entry which is preliminary data.</text>
</comment>
<dbReference type="GO" id="GO:0003700">
    <property type="term" value="F:DNA-binding transcription factor activity"/>
    <property type="evidence" value="ECO:0007669"/>
    <property type="project" value="TreeGrafter"/>
</dbReference>
<sequence length="271" mass="30600">MDIFFYPWVRYRIRSRAVNRPDCDARPFRSGAGRAIIPRICPPARSGGFRRAATPGPCSREIRPPVQIEIPASPWKPAAERQRDRDAKRDAVLRTAARLFVENGFHRTKMADVAEQLHITKPALYHYFRNKEDILYACYQLGGELIEAELAGVDDAGKRGLDRAVAFLRAYTLNMTADFGMCLVSVDDRDLAPDSRRKVRDWKRSIDTRLRGYIAQGVADGSIREVDIRIAAFLLAGAVNWVGQWFREGGPRTAEEIADVMADMARHALAR</sequence>
<dbReference type="InterPro" id="IPR041490">
    <property type="entry name" value="KstR2_TetR_C"/>
</dbReference>
<evidence type="ECO:0000313" key="8">
    <source>
        <dbReference type="Proteomes" id="UP000257706"/>
    </source>
</evidence>
<keyword evidence="4" id="KW-0804">Transcription</keyword>